<proteinExistence type="predicted"/>
<dbReference type="RefSeq" id="WP_145380223.1">
    <property type="nucleotide sequence ID" value="NZ_CP036276.1"/>
</dbReference>
<evidence type="ECO:0000259" key="2">
    <source>
        <dbReference type="SMART" id="SM00471"/>
    </source>
</evidence>
<dbReference type="PANTHER" id="PTHR37294">
    <property type="entry name" value="3'-5' EXORIBONUCLEASE YHAM"/>
    <property type="match status" value="1"/>
</dbReference>
<protein>
    <submittedName>
        <fullName evidence="3">3'-5' exoribonuclease YhaM</fullName>
        <ecNumber evidence="3">3.1.-.-</ecNumber>
    </submittedName>
</protein>
<name>A0A517ZY50_9PLAN</name>
<sequence>MSDPPPITPLSDAEPGQQADCFVVLAAKDRAKTRDGKPYFRVSFRDAARKATAMIWNDTRWFADCESSWQAGGFYKIRCRYEENQYGPQIDLLQIREVTDDDADDGFDPADFFVTTRFDPQEMFAELLEIVDEHITDAPLKQLVVNLLMDNEAQVKDSAAAVRNHHAFRGGFLEHVLSVTRTCLFLADKYLAYYPETEPPLSKSLVVAGGILHDIGKLRELESQPQGFAYTAEGRLVGHILLGRDIVREYASAIDELDAETLLRLEHIIIAHQNLPEWGSPIAPHTPESLLVHYADDIDAKYHMMATALELPPEEGEEFTPRDNPLRRAIFRGLNDTQT</sequence>
<keyword evidence="1 3" id="KW-0378">Hydrolase</keyword>
<evidence type="ECO:0000256" key="1">
    <source>
        <dbReference type="ARBA" id="ARBA00022801"/>
    </source>
</evidence>
<gene>
    <name evidence="3" type="primary">yhaM_2</name>
    <name evidence="3" type="ORF">Mal52_59280</name>
</gene>
<dbReference type="GO" id="GO:0016787">
    <property type="term" value="F:hydrolase activity"/>
    <property type="evidence" value="ECO:0007669"/>
    <property type="project" value="UniProtKB-KW"/>
</dbReference>
<dbReference type="CDD" id="cd00077">
    <property type="entry name" value="HDc"/>
    <property type="match status" value="1"/>
</dbReference>
<evidence type="ECO:0000313" key="3">
    <source>
        <dbReference type="EMBL" id="QDU47398.1"/>
    </source>
</evidence>
<accession>A0A517ZY50</accession>
<evidence type="ECO:0000313" key="4">
    <source>
        <dbReference type="Proteomes" id="UP000319383"/>
    </source>
</evidence>
<dbReference type="GO" id="GO:0031125">
    <property type="term" value="P:rRNA 3'-end processing"/>
    <property type="evidence" value="ECO:0007669"/>
    <property type="project" value="TreeGrafter"/>
</dbReference>
<dbReference type="EMBL" id="CP036276">
    <property type="protein sequence ID" value="QDU47398.1"/>
    <property type="molecule type" value="Genomic_DNA"/>
</dbReference>
<dbReference type="InterPro" id="IPR003607">
    <property type="entry name" value="HD/PDEase_dom"/>
</dbReference>
<reference evidence="3 4" key="1">
    <citation type="submission" date="2019-02" db="EMBL/GenBank/DDBJ databases">
        <title>Deep-cultivation of Planctomycetes and their phenomic and genomic characterization uncovers novel biology.</title>
        <authorList>
            <person name="Wiegand S."/>
            <person name="Jogler M."/>
            <person name="Boedeker C."/>
            <person name="Pinto D."/>
            <person name="Vollmers J."/>
            <person name="Rivas-Marin E."/>
            <person name="Kohn T."/>
            <person name="Peeters S.H."/>
            <person name="Heuer A."/>
            <person name="Rast P."/>
            <person name="Oberbeckmann S."/>
            <person name="Bunk B."/>
            <person name="Jeske O."/>
            <person name="Meyerdierks A."/>
            <person name="Storesund J.E."/>
            <person name="Kallscheuer N."/>
            <person name="Luecker S."/>
            <person name="Lage O.M."/>
            <person name="Pohl T."/>
            <person name="Merkel B.J."/>
            <person name="Hornburger P."/>
            <person name="Mueller R.-W."/>
            <person name="Bruemmer F."/>
            <person name="Labrenz M."/>
            <person name="Spormann A.M."/>
            <person name="Op den Camp H."/>
            <person name="Overmann J."/>
            <person name="Amann R."/>
            <person name="Jetten M.S.M."/>
            <person name="Mascher T."/>
            <person name="Medema M.H."/>
            <person name="Devos D.P."/>
            <person name="Kaster A.-K."/>
            <person name="Ovreas L."/>
            <person name="Rohde M."/>
            <person name="Galperin M.Y."/>
            <person name="Jogler C."/>
        </authorList>
    </citation>
    <scope>NUCLEOTIDE SEQUENCE [LARGE SCALE GENOMIC DNA]</scope>
    <source>
        <strain evidence="3 4">Mal52</strain>
    </source>
</reference>
<dbReference type="EC" id="3.1.-.-" evidence="3"/>
<dbReference type="InterPro" id="IPR050798">
    <property type="entry name" value="YhaM_exoribonuc/phosphodiest"/>
</dbReference>
<dbReference type="Proteomes" id="UP000319383">
    <property type="component" value="Chromosome"/>
</dbReference>
<dbReference type="SMART" id="SM00471">
    <property type="entry name" value="HDc"/>
    <property type="match status" value="1"/>
</dbReference>
<dbReference type="AlphaFoldDB" id="A0A517ZY50"/>
<organism evidence="3 4">
    <name type="scientific">Symmachiella dynata</name>
    <dbReference type="NCBI Taxonomy" id="2527995"/>
    <lineage>
        <taxon>Bacteria</taxon>
        <taxon>Pseudomonadati</taxon>
        <taxon>Planctomycetota</taxon>
        <taxon>Planctomycetia</taxon>
        <taxon>Planctomycetales</taxon>
        <taxon>Planctomycetaceae</taxon>
        <taxon>Symmachiella</taxon>
    </lineage>
</organism>
<dbReference type="InterPro" id="IPR006674">
    <property type="entry name" value="HD_domain"/>
</dbReference>
<dbReference type="PANTHER" id="PTHR37294:SF1">
    <property type="entry name" value="3'-5' EXORIBONUCLEASE YHAM"/>
    <property type="match status" value="1"/>
</dbReference>
<keyword evidence="4" id="KW-1185">Reference proteome</keyword>
<dbReference type="Pfam" id="PF01966">
    <property type="entry name" value="HD"/>
    <property type="match status" value="1"/>
</dbReference>
<dbReference type="SUPFAM" id="SSF109604">
    <property type="entry name" value="HD-domain/PDEase-like"/>
    <property type="match status" value="1"/>
</dbReference>
<dbReference type="KEGG" id="sdyn:Mal52_59280"/>
<dbReference type="Gene3D" id="1.10.3210.10">
    <property type="entry name" value="Hypothetical protein af1432"/>
    <property type="match status" value="1"/>
</dbReference>
<feature type="domain" description="HD/PDEase" evidence="2">
    <location>
        <begin position="168"/>
        <end position="310"/>
    </location>
</feature>